<organism evidence="1 2">
    <name type="scientific">Lecanicillium saksenae</name>
    <dbReference type="NCBI Taxonomy" id="468837"/>
    <lineage>
        <taxon>Eukaryota</taxon>
        <taxon>Fungi</taxon>
        <taxon>Dikarya</taxon>
        <taxon>Ascomycota</taxon>
        <taxon>Pezizomycotina</taxon>
        <taxon>Sordariomycetes</taxon>
        <taxon>Hypocreomycetidae</taxon>
        <taxon>Hypocreales</taxon>
        <taxon>Cordycipitaceae</taxon>
        <taxon>Lecanicillium</taxon>
    </lineage>
</organism>
<protein>
    <submittedName>
        <fullName evidence="1">Uncharacterized protein</fullName>
    </submittedName>
</protein>
<gene>
    <name evidence="1" type="ORF">NLG97_g4421</name>
</gene>
<reference evidence="1" key="1">
    <citation type="submission" date="2022-07" db="EMBL/GenBank/DDBJ databases">
        <title>Genome Sequence of Lecanicillium saksenae.</title>
        <authorList>
            <person name="Buettner E."/>
        </authorList>
    </citation>
    <scope>NUCLEOTIDE SEQUENCE</scope>
    <source>
        <strain evidence="1">VT-O1</strain>
    </source>
</reference>
<sequence>MPCHGDLPDPDAGAAKRLELERSLVARFTTLYNILREDITATITDGHLNTIRIARGTPLDVDNIGSIPHADASSQFFSPCDWTLASLDYESGGFSDCCWVDLTRRDTKLCLPLGVTMIISDWFQARLLTLQSIEENVWQPAVPESSLGRMRWDCSREAIKEKLGLELPRYEFGSDTNHPPQYEYRGTWAYFAEAAADQPHAVCTVLDSASPTEQLAVRSEVLAAVKMSEFQHQLACFTQHYIKPILVCTYFRNQTTRITQAHFDTKIDRLVLRQSRILDLRGAEAPPDAWLMLRWMASAPVGPTRYMSPAASPEDSGRDSASRPPRITVSN</sequence>
<evidence type="ECO:0000313" key="1">
    <source>
        <dbReference type="EMBL" id="KAJ3493924.1"/>
    </source>
</evidence>
<dbReference type="Proteomes" id="UP001148737">
    <property type="component" value="Unassembled WGS sequence"/>
</dbReference>
<comment type="caution">
    <text evidence="1">The sequence shown here is derived from an EMBL/GenBank/DDBJ whole genome shotgun (WGS) entry which is preliminary data.</text>
</comment>
<proteinExistence type="predicted"/>
<name>A0ACC1QVX0_9HYPO</name>
<evidence type="ECO:0000313" key="2">
    <source>
        <dbReference type="Proteomes" id="UP001148737"/>
    </source>
</evidence>
<dbReference type="EMBL" id="JANAKD010000434">
    <property type="protein sequence ID" value="KAJ3493924.1"/>
    <property type="molecule type" value="Genomic_DNA"/>
</dbReference>
<accession>A0ACC1QVX0</accession>
<keyword evidence="2" id="KW-1185">Reference proteome</keyword>